<name>A0AAN6LYJ3_9PLEO</name>
<organism evidence="3 4">
    <name type="scientific">Pseudopithomyces chartarum</name>
    <dbReference type="NCBI Taxonomy" id="1892770"/>
    <lineage>
        <taxon>Eukaryota</taxon>
        <taxon>Fungi</taxon>
        <taxon>Dikarya</taxon>
        <taxon>Ascomycota</taxon>
        <taxon>Pezizomycotina</taxon>
        <taxon>Dothideomycetes</taxon>
        <taxon>Pleosporomycetidae</taxon>
        <taxon>Pleosporales</taxon>
        <taxon>Massarineae</taxon>
        <taxon>Didymosphaeriaceae</taxon>
        <taxon>Pseudopithomyces</taxon>
    </lineage>
</organism>
<dbReference type="EMBL" id="WVTA01000006">
    <property type="protein sequence ID" value="KAK3209516.1"/>
    <property type="molecule type" value="Genomic_DNA"/>
</dbReference>
<feature type="transmembrane region" description="Helical" evidence="2">
    <location>
        <begin position="191"/>
        <end position="214"/>
    </location>
</feature>
<accession>A0AAN6LYJ3</accession>
<evidence type="ECO:0000256" key="1">
    <source>
        <dbReference type="SAM" id="MobiDB-lite"/>
    </source>
</evidence>
<evidence type="ECO:0000256" key="2">
    <source>
        <dbReference type="SAM" id="Phobius"/>
    </source>
</evidence>
<sequence length="572" mass="63951">MKFSSLSVLFIPFLNFINFICASEIREVLGTRPPRPQYTPGVARPNRPAPSKSDWDDGENHEVRLWLKQEWDKFYYGQGDILDFPTYMRVNFAPDLAPSAYTCQALGSCSIGDCQNIRADLPQHDRQMAYWVFESIANIDLTAKTMKDVIDDVTQDIYGRSSEEISLFTWRNEAHDYEVEKQRQKELDMQIATFVLLILSALVGFAAGAVGPILGATVETVALANLGSNAVNVVSSTYIGTAGLVKQLDTTDSNYMSDVQNRFKSGWQRIAINAEYAIRDDLKAYWTGYRGKETWDKAADQMIASGSFVEFNTDFYDTVKDLTAKWFTAASIGMLWGVEQVYILDTDASGWGDCEGDSRGPPRNKVCLPERPDKTFWLYGIEPQESVASPPGLRTILENPDRYHGITKEDIIDDATCSGRDLLAKSVDALAVCTLALLVVLHLLAYLALRLLKRGQPSRDAQLVGGIDRIRDAALEPPVGKVRGEMAEEHIRNRDALQEHRKLLILDEVGRNHVTKVLACLLHPNLHPKRLTSLVQMHFVCERSRVVVLLLNAMIYGGCVGYTKASKSLALK</sequence>
<dbReference type="AlphaFoldDB" id="A0AAN6LYJ3"/>
<keyword evidence="2" id="KW-0472">Membrane</keyword>
<keyword evidence="4" id="KW-1185">Reference proteome</keyword>
<proteinExistence type="predicted"/>
<feature type="transmembrane region" description="Helical" evidence="2">
    <location>
        <begin position="6"/>
        <end position="25"/>
    </location>
</feature>
<feature type="transmembrane region" description="Helical" evidence="2">
    <location>
        <begin position="546"/>
        <end position="563"/>
    </location>
</feature>
<comment type="caution">
    <text evidence="3">The sequence shown here is derived from an EMBL/GenBank/DDBJ whole genome shotgun (WGS) entry which is preliminary data.</text>
</comment>
<evidence type="ECO:0000313" key="4">
    <source>
        <dbReference type="Proteomes" id="UP001280581"/>
    </source>
</evidence>
<evidence type="ECO:0000313" key="3">
    <source>
        <dbReference type="EMBL" id="KAK3209516.1"/>
    </source>
</evidence>
<keyword evidence="2" id="KW-0812">Transmembrane</keyword>
<protein>
    <submittedName>
        <fullName evidence="3">Uncharacterized protein</fullName>
    </submittedName>
</protein>
<feature type="region of interest" description="Disordered" evidence="1">
    <location>
        <begin position="32"/>
        <end position="58"/>
    </location>
</feature>
<reference evidence="3 4" key="1">
    <citation type="submission" date="2021-02" db="EMBL/GenBank/DDBJ databases">
        <title>Genome assembly of Pseudopithomyces chartarum.</title>
        <authorList>
            <person name="Jauregui R."/>
            <person name="Singh J."/>
            <person name="Voisey C."/>
        </authorList>
    </citation>
    <scope>NUCLEOTIDE SEQUENCE [LARGE SCALE GENOMIC DNA]</scope>
    <source>
        <strain evidence="3 4">AGR01</strain>
    </source>
</reference>
<feature type="transmembrane region" description="Helical" evidence="2">
    <location>
        <begin position="429"/>
        <end position="449"/>
    </location>
</feature>
<keyword evidence="2" id="KW-1133">Transmembrane helix</keyword>
<dbReference type="Proteomes" id="UP001280581">
    <property type="component" value="Unassembled WGS sequence"/>
</dbReference>
<gene>
    <name evidence="3" type="ORF">GRF29_69g2031129</name>
</gene>